<gene>
    <name evidence="1" type="ORF">TKK_001739</name>
</gene>
<organism evidence="1 2">
    <name type="scientific">Trichogramma kaykai</name>
    <dbReference type="NCBI Taxonomy" id="54128"/>
    <lineage>
        <taxon>Eukaryota</taxon>
        <taxon>Metazoa</taxon>
        <taxon>Ecdysozoa</taxon>
        <taxon>Arthropoda</taxon>
        <taxon>Hexapoda</taxon>
        <taxon>Insecta</taxon>
        <taxon>Pterygota</taxon>
        <taxon>Neoptera</taxon>
        <taxon>Endopterygota</taxon>
        <taxon>Hymenoptera</taxon>
        <taxon>Apocrita</taxon>
        <taxon>Proctotrupomorpha</taxon>
        <taxon>Chalcidoidea</taxon>
        <taxon>Trichogrammatidae</taxon>
        <taxon>Trichogramma</taxon>
    </lineage>
</organism>
<name>A0ABD2XN57_9HYME</name>
<dbReference type="Proteomes" id="UP001627154">
    <property type="component" value="Unassembled WGS sequence"/>
</dbReference>
<sequence length="117" mass="14531">MRKRTTLNLIRHRIYSRSLKLLLRCSRDRGNPNDAYIAQYYTEKAKSERSRESRRQRRRRRWLYYMGSTHLDFYEDDRKILVRRRRASNSTRNSRRSSIVIRPWYALVYLKAEHFCL</sequence>
<accession>A0ABD2XN57</accession>
<dbReference type="AlphaFoldDB" id="A0ABD2XN57"/>
<reference evidence="1 2" key="1">
    <citation type="journal article" date="2024" name="bioRxiv">
        <title>A reference genome for Trichogramma kaykai: A tiny desert-dwelling parasitoid wasp with competing sex-ratio distorters.</title>
        <authorList>
            <person name="Culotta J."/>
            <person name="Lindsey A.R."/>
        </authorList>
    </citation>
    <scope>NUCLEOTIDE SEQUENCE [LARGE SCALE GENOMIC DNA]</scope>
    <source>
        <strain evidence="1 2">KSX58</strain>
    </source>
</reference>
<protein>
    <submittedName>
        <fullName evidence="1">Uncharacterized protein</fullName>
    </submittedName>
</protein>
<comment type="caution">
    <text evidence="1">The sequence shown here is derived from an EMBL/GenBank/DDBJ whole genome shotgun (WGS) entry which is preliminary data.</text>
</comment>
<evidence type="ECO:0000313" key="2">
    <source>
        <dbReference type="Proteomes" id="UP001627154"/>
    </source>
</evidence>
<keyword evidence="2" id="KW-1185">Reference proteome</keyword>
<evidence type="ECO:0000313" key="1">
    <source>
        <dbReference type="EMBL" id="KAL3406409.1"/>
    </source>
</evidence>
<dbReference type="EMBL" id="JBJJXI010000019">
    <property type="protein sequence ID" value="KAL3406409.1"/>
    <property type="molecule type" value="Genomic_DNA"/>
</dbReference>
<proteinExistence type="predicted"/>